<feature type="region of interest" description="Disordered" evidence="5">
    <location>
        <begin position="1277"/>
        <end position="1297"/>
    </location>
</feature>
<proteinExistence type="predicted"/>
<evidence type="ECO:0000256" key="4">
    <source>
        <dbReference type="ARBA" id="ARBA00023088"/>
    </source>
</evidence>
<keyword evidence="4" id="KW-0572">Peptidoglycan-anchor</keyword>
<dbReference type="EMBL" id="CP017267">
    <property type="protein sequence ID" value="APB32084.1"/>
    <property type="molecule type" value="Genomic_DNA"/>
</dbReference>
<feature type="region of interest" description="Disordered" evidence="5">
    <location>
        <begin position="1090"/>
        <end position="1111"/>
    </location>
</feature>
<feature type="region of interest" description="Disordered" evidence="5">
    <location>
        <begin position="719"/>
        <end position="739"/>
    </location>
</feature>
<keyword evidence="9" id="KW-1185">Reference proteome</keyword>
<dbReference type="OrthoDB" id="1744455at2"/>
<feature type="region of interest" description="Disordered" evidence="5">
    <location>
        <begin position="1458"/>
        <end position="1489"/>
    </location>
</feature>
<evidence type="ECO:0000256" key="5">
    <source>
        <dbReference type="SAM" id="MobiDB-lite"/>
    </source>
</evidence>
<evidence type="ECO:0000256" key="2">
    <source>
        <dbReference type="ARBA" id="ARBA00022525"/>
    </source>
</evidence>
<dbReference type="Gene3D" id="2.60.40.1140">
    <property type="entry name" value="Collagen-binding surface protein Cna, B-type domain"/>
    <property type="match status" value="12"/>
</dbReference>
<dbReference type="Proteomes" id="UP000191200">
    <property type="component" value="Chromosome"/>
</dbReference>
<organism evidence="8 9">
    <name type="scientific">Vagococcus teuberi</name>
    <dbReference type="NCBI Taxonomy" id="519472"/>
    <lineage>
        <taxon>Bacteria</taxon>
        <taxon>Bacillati</taxon>
        <taxon>Bacillota</taxon>
        <taxon>Bacilli</taxon>
        <taxon>Lactobacillales</taxon>
        <taxon>Enterococcaceae</taxon>
        <taxon>Vagococcus</taxon>
    </lineage>
</organism>
<dbReference type="RefSeq" id="WP_071457692.1">
    <property type="nucleotide sequence ID" value="NZ_CP017267.1"/>
</dbReference>
<keyword evidence="3" id="KW-0732">Signal</keyword>
<evidence type="ECO:0000256" key="3">
    <source>
        <dbReference type="ARBA" id="ARBA00022729"/>
    </source>
</evidence>
<accession>A0A1J0A813</accession>
<evidence type="ECO:0000313" key="9">
    <source>
        <dbReference type="Proteomes" id="UP000191200"/>
    </source>
</evidence>
<dbReference type="SUPFAM" id="SSF49478">
    <property type="entry name" value="Cna protein B-type domain"/>
    <property type="match status" value="12"/>
</dbReference>
<dbReference type="InterPro" id="IPR019931">
    <property type="entry name" value="LPXTG_anchor"/>
</dbReference>
<keyword evidence="6" id="KW-0472">Membrane</keyword>
<evidence type="ECO:0000256" key="1">
    <source>
        <dbReference type="ARBA" id="ARBA00022512"/>
    </source>
</evidence>
<reference evidence="8 9" key="1">
    <citation type="submission" date="2016-09" db="EMBL/GenBank/DDBJ databases">
        <title>Vagococcus teuberi sp. nov., isolated from the Malian artisanal sour milk fene.</title>
        <authorList>
            <person name="Wullschleger S."/>
            <person name="Seifert C."/>
            <person name="Baumgartner S."/>
            <person name="Lacroix C."/>
            <person name="Bonfoh B."/>
            <person name="Stevens M.J."/>
            <person name="Meile L."/>
        </authorList>
    </citation>
    <scope>NUCLEOTIDE SEQUENCE [LARGE SCALE GENOMIC DNA]</scope>
    <source>
        <strain evidence="8 9">DSM 21459</strain>
    </source>
</reference>
<dbReference type="CDD" id="cd00222">
    <property type="entry name" value="CollagenBindB"/>
    <property type="match status" value="12"/>
</dbReference>
<dbReference type="PROSITE" id="PS50847">
    <property type="entry name" value="GRAM_POS_ANCHORING"/>
    <property type="match status" value="1"/>
</dbReference>
<evidence type="ECO:0000313" key="8">
    <source>
        <dbReference type="EMBL" id="APB32084.1"/>
    </source>
</evidence>
<dbReference type="InterPro" id="IPR008454">
    <property type="entry name" value="Collagen-bd_Cna-like_B-typ_dom"/>
</dbReference>
<keyword evidence="6" id="KW-1133">Transmembrane helix</keyword>
<feature type="domain" description="Gram-positive cocci surface proteins LPxTG" evidence="7">
    <location>
        <begin position="1483"/>
        <end position="1515"/>
    </location>
</feature>
<keyword evidence="2" id="KW-0964">Secreted</keyword>
<evidence type="ECO:0000259" key="7">
    <source>
        <dbReference type="PROSITE" id="PS50847"/>
    </source>
</evidence>
<keyword evidence="6" id="KW-0812">Transmembrane</keyword>
<name>A0A1J0A813_9ENTE</name>
<protein>
    <recommendedName>
        <fullName evidence="7">Gram-positive cocci surface proteins LPxTG domain-containing protein</fullName>
    </recommendedName>
</protein>
<feature type="transmembrane region" description="Helical" evidence="6">
    <location>
        <begin position="1494"/>
        <end position="1511"/>
    </location>
</feature>
<dbReference type="Pfam" id="PF05738">
    <property type="entry name" value="Cna_B"/>
    <property type="match status" value="12"/>
</dbReference>
<gene>
    <name evidence="8" type="ORF">BHY08_09845</name>
</gene>
<feature type="compositionally biased region" description="Low complexity" evidence="5">
    <location>
        <begin position="1469"/>
        <end position="1482"/>
    </location>
</feature>
<keyword evidence="1" id="KW-0134">Cell wall</keyword>
<dbReference type="KEGG" id="vte:BHY08_09845"/>
<sequence>MKKIYIIMMLICFSICLVIKTDLVWASSNSEITGMLPEQNKNIDDRVPLVYGYEIKEDIVKLNSANDVFNISIIGDKENNMYFCLDERKYNPTDGELNTLEPSKQLKPEINWLSSNFYNNIENLKWNKNTPNKSGGNSPIDSFNKANFYNKYVYTQLAIWHFTNPTQFSMSRNVIKNNPEVIALINEANKNKNFYNPTYTDALNVINNIKYEATELSKESEDDDTYIFSTTIVNSGSTESFDVKDIKYAVSIEDKSQKRDVTKDVTITPQSNNKIYIQVPKKLLQESQSKLIVSASATVTSDKAFTTHYDNKNNKQPVLGGYKFSKVLLTEKSIEINDKTHYSVYKKWDDQNNQDGKRPKEITVQLYANNQKLGDPITLNANNNWQYTWNDLDAITNGKKIEYSVKELGEIEPYSSSITTDKDQLSTTITNSYSPEVTKISGEKVWDDQNNQDNKRPNSVTVNLLADGEEIDEKIVTPNSEGHWTYEFTNLPVYANGKKIVYSIAEDTVPDYSTEVNGTTITNSYTPGKTSVSVAKMWDDNNNQDNIRPSSIEVQLYKQTEKGKVAIGSVVLLDEKNNWSTTWSDLPLMDSGEKIKYTVEEVNGSKNIPGYTTTIDDDDHGNIIITNKHDVELTKIQGEKTWNDGNNQDGIRPDKITISLYANGVKTAQKIVTASDNWLYEFNDLPVYSQGEKINYTVQETPVEGYETKSDGVNITNTHTPETTTVTGSKSWHDQDNQDGIRPNKITAILYANGEEVDRQIVTEETNWVYTFTDLPKNSNGKEIEYTIKEIPVPGYDLTVNDINLLNTHAVDKTKISGTKTWDDDNNNDGKRPKSIIVYLYADGERIKQQEVTPDKSGVWSYEFDNLDKYKNGQEIKYTIQEEPIPHYETTINGTNLVNHYTSEVTDIKGIKTWNDANDNDGKRPKSITVYLIANGKPEAEKIVDETTNWEYSFTGLPVYKDGKKITYTVIEEPVHGYETSIDGYNITNTYLLEKTSVTVSKHWNDSNNQDGIRPQDISVQLYADGEESGKPVTLNEGNKWQYTWKELNKKKNGKTIEYTVKETNVPKGYNSTIANNDNGNIIITNSHEPEKTEVSGKKTWDDANNQDGKRPESIKVNLLANGSQVDSKTVTEKDNWAYTFSHLDKYKNGEPIVYTVSEDSVPDYTVSMKDNNITNSYTPGKTSVTVSKHWNDANNQDGIRPQDISVQLYADGKESGKPVTLNKGNKWQYTWKELDEKKNGKTIEYTVKETNVPKGYNSTITNNDNGNIIITNSHEPEKTEVSGKKTWDDANNQDGKRPESIKVNLLANGVKVDSKTVTEKDNWAYTFSHLDKYENGEPIVYTVSEDRVSDYTVSMKDNNITNSYTPGKTSVTVSKHWNDANNQDGIRPQDISVQLYADGKESGKPVTLNEGNKWQYTWKELDEKKNGKTIEYTVKEINVPKGYTATVTDDGKGHLTLTNSHNVSKVPGTSGSGTTNNNKSNLPSTGEGHSMSPIFYGAGILLMSMGAFYIRRKH</sequence>
<evidence type="ECO:0000256" key="6">
    <source>
        <dbReference type="SAM" id="Phobius"/>
    </source>
</evidence>
<dbReference type="STRING" id="519472.BHY08_09845"/>